<sequence>MREEAKSLILKSVGICGKKDEDYELLLFHPSSLSLCSMFLLRVNRDWLKRALARLNRQDANRWFRGESLDRRVSS</sequence>
<gene>
    <name evidence="1" type="ORF">Hgul01_04754</name>
</gene>
<reference evidence="1 2" key="1">
    <citation type="submission" date="2024-02" db="EMBL/GenBank/DDBJ databases">
        <title>Herpetosiphon gulosus NBRC 112829.</title>
        <authorList>
            <person name="Ichikawa N."/>
            <person name="Katano-Makiyama Y."/>
            <person name="Hidaka K."/>
        </authorList>
    </citation>
    <scope>NUCLEOTIDE SEQUENCE [LARGE SCALE GENOMIC DNA]</scope>
    <source>
        <strain evidence="1 2">NBRC 112829</strain>
    </source>
</reference>
<proteinExistence type="predicted"/>
<name>A0ABP9X6B0_9CHLR</name>
<dbReference type="Proteomes" id="UP001428290">
    <property type="component" value="Unassembled WGS sequence"/>
</dbReference>
<accession>A0ABP9X6B0</accession>
<organism evidence="1 2">
    <name type="scientific">Herpetosiphon gulosus</name>
    <dbReference type="NCBI Taxonomy" id="1973496"/>
    <lineage>
        <taxon>Bacteria</taxon>
        <taxon>Bacillati</taxon>
        <taxon>Chloroflexota</taxon>
        <taxon>Chloroflexia</taxon>
        <taxon>Herpetosiphonales</taxon>
        <taxon>Herpetosiphonaceae</taxon>
        <taxon>Herpetosiphon</taxon>
    </lineage>
</organism>
<dbReference type="EMBL" id="BAABRU010000027">
    <property type="protein sequence ID" value="GAA5530930.1"/>
    <property type="molecule type" value="Genomic_DNA"/>
</dbReference>
<keyword evidence="2" id="KW-1185">Reference proteome</keyword>
<protein>
    <submittedName>
        <fullName evidence="1">Uncharacterized protein</fullName>
    </submittedName>
</protein>
<evidence type="ECO:0000313" key="1">
    <source>
        <dbReference type="EMBL" id="GAA5530930.1"/>
    </source>
</evidence>
<evidence type="ECO:0000313" key="2">
    <source>
        <dbReference type="Proteomes" id="UP001428290"/>
    </source>
</evidence>
<comment type="caution">
    <text evidence="1">The sequence shown here is derived from an EMBL/GenBank/DDBJ whole genome shotgun (WGS) entry which is preliminary data.</text>
</comment>